<dbReference type="SUPFAM" id="SSF51735">
    <property type="entry name" value="NAD(P)-binding Rossmann-fold domains"/>
    <property type="match status" value="1"/>
</dbReference>
<proteinExistence type="inferred from homology"/>
<evidence type="ECO:0000256" key="2">
    <source>
        <dbReference type="ARBA" id="ARBA00023002"/>
    </source>
</evidence>
<dbReference type="InterPro" id="IPR002347">
    <property type="entry name" value="SDR_fam"/>
</dbReference>
<dbReference type="PANTHER" id="PTHR43008:SF12">
    <property type="entry name" value="OXIDOREDUCTASE, SHORT CHAIN DEHYDROGENASE_REDUCTASE FAMILY (AFU_ORTHOLOGUE AFUA_6G13830)"/>
    <property type="match status" value="1"/>
</dbReference>
<dbReference type="AlphaFoldDB" id="A0A507QPE7"/>
<protein>
    <submittedName>
        <fullName evidence="3">Uncharacterized protein</fullName>
    </submittedName>
</protein>
<dbReference type="Pfam" id="PF00106">
    <property type="entry name" value="adh_short"/>
    <property type="match status" value="1"/>
</dbReference>
<dbReference type="GO" id="GO:0016616">
    <property type="term" value="F:oxidoreductase activity, acting on the CH-OH group of donors, NAD or NADP as acceptor"/>
    <property type="evidence" value="ECO:0007669"/>
    <property type="project" value="UniProtKB-ARBA"/>
</dbReference>
<keyword evidence="2" id="KW-0560">Oxidoreductase</keyword>
<evidence type="ECO:0000313" key="4">
    <source>
        <dbReference type="Proteomes" id="UP000319663"/>
    </source>
</evidence>
<dbReference type="EMBL" id="VIFY01000112">
    <property type="protein sequence ID" value="TQB70338.1"/>
    <property type="molecule type" value="Genomic_DNA"/>
</dbReference>
<dbReference type="STRING" id="5098.A0A507QPE7"/>
<comment type="similarity">
    <text evidence="1">Belongs to the short-chain dehydrogenases/reductases (SDR) family.</text>
</comment>
<evidence type="ECO:0000313" key="3">
    <source>
        <dbReference type="EMBL" id="TQB70338.1"/>
    </source>
</evidence>
<dbReference type="GO" id="GO:0008667">
    <property type="term" value="F:2,3-dihydro-2,3-dihydroxybenzoate dehydrogenase activity"/>
    <property type="evidence" value="ECO:0007669"/>
    <property type="project" value="InterPro"/>
</dbReference>
<organism evidence="3 4">
    <name type="scientific">Monascus purpureus</name>
    <name type="common">Red mold</name>
    <name type="synonym">Monascus anka</name>
    <dbReference type="NCBI Taxonomy" id="5098"/>
    <lineage>
        <taxon>Eukaryota</taxon>
        <taxon>Fungi</taxon>
        <taxon>Dikarya</taxon>
        <taxon>Ascomycota</taxon>
        <taxon>Pezizomycotina</taxon>
        <taxon>Eurotiomycetes</taxon>
        <taxon>Eurotiomycetidae</taxon>
        <taxon>Eurotiales</taxon>
        <taxon>Aspergillaceae</taxon>
        <taxon>Monascus</taxon>
    </lineage>
</organism>
<evidence type="ECO:0000256" key="1">
    <source>
        <dbReference type="ARBA" id="ARBA00006484"/>
    </source>
</evidence>
<dbReference type="InterPro" id="IPR036291">
    <property type="entry name" value="NAD(P)-bd_dom_sf"/>
</dbReference>
<comment type="caution">
    <text evidence="3">The sequence shown here is derived from an EMBL/GenBank/DDBJ whole genome shotgun (WGS) entry which is preliminary data.</text>
</comment>
<dbReference type="GO" id="GO:0019290">
    <property type="term" value="P:siderophore biosynthetic process"/>
    <property type="evidence" value="ECO:0007669"/>
    <property type="project" value="InterPro"/>
</dbReference>
<name>A0A507QPE7_MONPU</name>
<dbReference type="Proteomes" id="UP000319663">
    <property type="component" value="Unassembled WGS sequence"/>
</dbReference>
<dbReference type="InterPro" id="IPR003560">
    <property type="entry name" value="DHB_DH"/>
</dbReference>
<dbReference type="PANTHER" id="PTHR43008">
    <property type="entry name" value="BENZIL REDUCTASE"/>
    <property type="match status" value="1"/>
</dbReference>
<dbReference type="PRINTS" id="PR01397">
    <property type="entry name" value="DHBDHDRGNASE"/>
</dbReference>
<gene>
    <name evidence="3" type="ORF">MPDQ_000649</name>
</gene>
<dbReference type="GO" id="GO:0050664">
    <property type="term" value="F:oxidoreductase activity, acting on NAD(P)H, oxygen as acceptor"/>
    <property type="evidence" value="ECO:0007669"/>
    <property type="project" value="TreeGrafter"/>
</dbReference>
<reference evidence="3 4" key="1">
    <citation type="submission" date="2019-06" db="EMBL/GenBank/DDBJ databases">
        <title>Wine fermentation using esterase from Monascus purpureus.</title>
        <authorList>
            <person name="Geng C."/>
            <person name="Zhang Y."/>
        </authorList>
    </citation>
    <scope>NUCLEOTIDE SEQUENCE [LARGE SCALE GENOMIC DNA]</scope>
    <source>
        <strain evidence="3">HQ1</strain>
    </source>
</reference>
<dbReference type="Gene3D" id="3.40.50.720">
    <property type="entry name" value="NAD(P)-binding Rossmann-like Domain"/>
    <property type="match status" value="1"/>
</dbReference>
<accession>A0A507QPE7</accession>
<keyword evidence="4" id="KW-1185">Reference proteome</keyword>
<sequence>MTLNTFSRPAFIGSDAYTSGRAYYGNESDHYTQSEMEGHNDMTRPLLARWPHSDRFSSQLIFRFRHPGHGIPRSPFLTALRNAPVSTSQRAQTSAVSIFPLRKVCSVTGGARGIGLEVARSLAEAGVDVALVYSSTTDAIENAAKIAADTGVRVQAFQSDVTSWNEIAAIIERRLDVAVANAGTCTNSPALEYTEETWQREIRVNYDGVMWTAQAAYNGKLNLN</sequence>